<feature type="transmembrane region" description="Helical" evidence="1">
    <location>
        <begin position="225"/>
        <end position="249"/>
    </location>
</feature>
<dbReference type="AlphaFoldDB" id="A0A2T0M5H1"/>
<evidence type="ECO:0000256" key="1">
    <source>
        <dbReference type="SAM" id="Phobius"/>
    </source>
</evidence>
<dbReference type="Proteomes" id="UP000238312">
    <property type="component" value="Unassembled WGS sequence"/>
</dbReference>
<reference evidence="2 3" key="1">
    <citation type="submission" date="2018-03" db="EMBL/GenBank/DDBJ databases">
        <title>Genomic Encyclopedia of Type Strains, Phase III (KMG-III): the genomes of soil and plant-associated and newly described type strains.</title>
        <authorList>
            <person name="Whitman W."/>
        </authorList>
    </citation>
    <scope>NUCLEOTIDE SEQUENCE [LARGE SCALE GENOMIC DNA]</scope>
    <source>
        <strain evidence="2 3">CGMCC 4.7104</strain>
    </source>
</reference>
<sequence>MERLARFGVLRRSYGDAARHLVPLLAPCALVLVPLGLLATPILILALNGQVIVVDQEPELTAVPAGALAVWAAVVLVTWLVLAVLVFPAVVMIAAGRLLGRRVPPVAALRAAARRAPALLALAGLAVLVLAVAAGAFGVLLVLGPVWMGIAGTVLVLAAMPALMAVPGVVLEGRSPWAAVVRAYRLSARWMHVTAFTLLIGTVAVPALATWALDRGVDGLTGPALTIVSGTAGFALSLLIVPFQAMLVARQFLYHLAALRDAGAFGDLVERLPAGPPGPARPVPVLASLLLPGLAFGATVLVNPLGWPEVAETYAQEVLARDPAYFDEGSAHVSTTELRAAFAGPGEGVTVLTDSGFDSASKLLTCSDARCTRLSNRWTGQNEELRQGIRPPSAATRLPDGRLLLVRWEPTVRGRGWRARLLICDGRGCAEAPGGRYVTQVRDPYPRLNLALAARPGGGVVLAQAAEVPSGDLGPSTTETLSLVVCDDVACTRPRTKAVAQVDSRAFVRAPHSLAIAMGPDGRAVAARLDSLTGALHVISCADPACERVQVRRPVPPILPDLDAAEPGEVNRLFDESREHGDRAGASLVVRADGRPLIAYRSTADGAVLLLDCRTPDCAAAGSRTLAPAGAEHAAPALVLDRSGRALIAYQDLEGRRLMLATCAGLDCVTTPVRNMRHGPGPALAMTLDARGRPAIVWTDAGESAGAEVVVTVPLNLPWPHQTRSSRAAR</sequence>
<dbReference type="EMBL" id="PVNG01000031">
    <property type="protein sequence ID" value="PRX52715.1"/>
    <property type="molecule type" value="Genomic_DNA"/>
</dbReference>
<accession>A0A2T0M5H1</accession>
<protein>
    <submittedName>
        <fullName evidence="2">Uncharacterized protein</fullName>
    </submittedName>
</protein>
<keyword evidence="3" id="KW-1185">Reference proteome</keyword>
<gene>
    <name evidence="2" type="ORF">B0I32_131112</name>
</gene>
<evidence type="ECO:0000313" key="3">
    <source>
        <dbReference type="Proteomes" id="UP000238312"/>
    </source>
</evidence>
<comment type="caution">
    <text evidence="2">The sequence shown here is derived from an EMBL/GenBank/DDBJ whole genome shotgun (WGS) entry which is preliminary data.</text>
</comment>
<keyword evidence="1" id="KW-1133">Transmembrane helix</keyword>
<feature type="transmembrane region" description="Helical" evidence="1">
    <location>
        <begin position="116"/>
        <end position="140"/>
    </location>
</feature>
<keyword evidence="1" id="KW-0812">Transmembrane</keyword>
<feature type="transmembrane region" description="Helical" evidence="1">
    <location>
        <begin position="190"/>
        <end position="213"/>
    </location>
</feature>
<feature type="transmembrane region" description="Helical" evidence="1">
    <location>
        <begin position="21"/>
        <end position="47"/>
    </location>
</feature>
<feature type="transmembrane region" description="Helical" evidence="1">
    <location>
        <begin position="67"/>
        <end position="95"/>
    </location>
</feature>
<proteinExistence type="predicted"/>
<feature type="transmembrane region" description="Helical" evidence="1">
    <location>
        <begin position="146"/>
        <end position="170"/>
    </location>
</feature>
<keyword evidence="1" id="KW-0472">Membrane</keyword>
<evidence type="ECO:0000313" key="2">
    <source>
        <dbReference type="EMBL" id="PRX52715.1"/>
    </source>
</evidence>
<name>A0A2T0M5H1_9ACTN</name>
<organism evidence="2 3">
    <name type="scientific">Nonomuraea fuscirosea</name>
    <dbReference type="NCBI Taxonomy" id="1291556"/>
    <lineage>
        <taxon>Bacteria</taxon>
        <taxon>Bacillati</taxon>
        <taxon>Actinomycetota</taxon>
        <taxon>Actinomycetes</taxon>
        <taxon>Streptosporangiales</taxon>
        <taxon>Streptosporangiaceae</taxon>
        <taxon>Nonomuraea</taxon>
    </lineage>
</organism>